<organism evidence="3 4">
    <name type="scientific">Streptomyces parvulus</name>
    <dbReference type="NCBI Taxonomy" id="146923"/>
    <lineage>
        <taxon>Bacteria</taxon>
        <taxon>Bacillati</taxon>
        <taxon>Actinomycetota</taxon>
        <taxon>Actinomycetes</taxon>
        <taxon>Kitasatosporales</taxon>
        <taxon>Streptomycetaceae</taxon>
        <taxon>Streptomyces</taxon>
    </lineage>
</organism>
<reference evidence="3 4" key="1">
    <citation type="submission" date="2024-01" db="EMBL/GenBank/DDBJ databases">
        <title>Genome mining of biosynthetic gene clusters to explore secondary metabolites of Streptomyces sp.</title>
        <authorList>
            <person name="Baig A."/>
            <person name="Ajitkumar Shintre N."/>
            <person name="Kumar H."/>
            <person name="Anbarasu A."/>
            <person name="Ramaiah S."/>
        </authorList>
    </citation>
    <scope>NUCLEOTIDE SEQUENCE [LARGE SCALE GENOMIC DNA]</scope>
    <source>
        <strain evidence="3 4">A03</strain>
    </source>
</reference>
<dbReference type="InterPro" id="IPR052077">
    <property type="entry name" value="CcrZ_PhaseVar_Mediator"/>
</dbReference>
<feature type="domain" description="Aminoglycoside phosphotransferase" evidence="2">
    <location>
        <begin position="83"/>
        <end position="276"/>
    </location>
</feature>
<dbReference type="Gene3D" id="3.90.1200.10">
    <property type="match status" value="1"/>
</dbReference>
<dbReference type="PANTHER" id="PTHR40086">
    <property type="entry name" value="PHOSPHOTRANSFERASE YTMP-RELATED"/>
    <property type="match status" value="1"/>
</dbReference>
<dbReference type="Proteomes" id="UP001585018">
    <property type="component" value="Unassembled WGS sequence"/>
</dbReference>
<dbReference type="SUPFAM" id="SSF56112">
    <property type="entry name" value="Protein kinase-like (PK-like)"/>
    <property type="match status" value="1"/>
</dbReference>
<keyword evidence="4" id="KW-1185">Reference proteome</keyword>
<dbReference type="PANTHER" id="PTHR40086:SF1">
    <property type="entry name" value="CELL CYCLE REGULATOR CCRZ"/>
    <property type="match status" value="1"/>
</dbReference>
<evidence type="ECO:0000313" key="4">
    <source>
        <dbReference type="Proteomes" id="UP001585018"/>
    </source>
</evidence>
<proteinExistence type="predicted"/>
<dbReference type="EMBL" id="JAYMRR010000024">
    <property type="protein sequence ID" value="MFB8753277.1"/>
    <property type="molecule type" value="Genomic_DNA"/>
</dbReference>
<comment type="caution">
    <text evidence="3">The sequence shown here is derived from an EMBL/GenBank/DDBJ whole genome shotgun (WGS) entry which is preliminary data.</text>
</comment>
<accession>A0ABV5DL88</accession>
<dbReference type="InterPro" id="IPR011009">
    <property type="entry name" value="Kinase-like_dom_sf"/>
</dbReference>
<dbReference type="RefSeq" id="WP_161347190.1">
    <property type="nucleotide sequence ID" value="NZ_JAYMRR010000024.1"/>
</dbReference>
<dbReference type="GO" id="GO:0016740">
    <property type="term" value="F:transferase activity"/>
    <property type="evidence" value="ECO:0007669"/>
    <property type="project" value="UniProtKB-KW"/>
</dbReference>
<dbReference type="Pfam" id="PF01636">
    <property type="entry name" value="APH"/>
    <property type="match status" value="1"/>
</dbReference>
<evidence type="ECO:0000259" key="2">
    <source>
        <dbReference type="Pfam" id="PF01636"/>
    </source>
</evidence>
<feature type="region of interest" description="Disordered" evidence="1">
    <location>
        <begin position="374"/>
        <end position="408"/>
    </location>
</feature>
<evidence type="ECO:0000313" key="3">
    <source>
        <dbReference type="EMBL" id="MFB8753277.1"/>
    </source>
</evidence>
<dbReference type="EC" id="2.7.1.-" evidence="3"/>
<sequence>MSAHACPCPRCPRPADALAREFLDRALVEGVRMGGHHNRIRRVPLTPAMAFELGRPPAAPVIVRAPKAGVLSVAVRTWDSGQEGHLLHAVREVVPGAPECLAQYDDFAIHDYVEGTRLALRSEDGKPVDPWAIKALADILARIHGVGARELPPLPPGWPASGDSRGFLRTLVRAADEQIVRPNWNEFRSLFKALGVPRNALTRLGERVPHMASRPFGLLHADLHRNNVLETGSSVALILPVDLELATFGDSLHDLATHLVRTRYPAHQWGEVIDAWYEAMMAWCPDATWGLESDLRHYVNFERAQSVFPDVMRAARSLREAADGEALAAATDQVCRAVETASEPLGLKRVPNPGEVEEALSGWLSRRRPGIRVARGLSDDGPRRVTGGSRRAPRAESPAGLHPPAASRRRERAFLGERALLRLIGDLGERVTGRLLIPCADGVWHLGHVGARLSRRALRRVAAAWRACADGLGRLAAGVRLAVRDVRRAVRVAWEMSRQGGGRGLGVVGA</sequence>
<protein>
    <submittedName>
        <fullName evidence="3">Aminoglycoside phosphotransferase family protein</fullName>
        <ecNumber evidence="3">2.7.1.-</ecNumber>
    </submittedName>
</protein>
<gene>
    <name evidence="3" type="ORF">VSS30_31085</name>
</gene>
<dbReference type="InterPro" id="IPR002575">
    <property type="entry name" value="Aminoglycoside_PTrfase"/>
</dbReference>
<evidence type="ECO:0000256" key="1">
    <source>
        <dbReference type="SAM" id="MobiDB-lite"/>
    </source>
</evidence>
<name>A0ABV5DL88_9ACTN</name>
<keyword evidence="3" id="KW-0808">Transferase</keyword>